<sequence length="91" mass="10279">MDIIHDKTNKEFVLPLENGTKATVSYILDNASEMRLVHSEVPPALRGQGVGKELVLKTFEKLTEEGYRAKAVCRYVRHVARRDPKWSGIIG</sequence>
<dbReference type="Gene3D" id="3.40.630.30">
    <property type="match status" value="1"/>
</dbReference>
<proteinExistence type="predicted"/>
<dbReference type="GO" id="GO:0016740">
    <property type="term" value="F:transferase activity"/>
    <property type="evidence" value="ECO:0007669"/>
    <property type="project" value="UniProtKB-KW"/>
</dbReference>
<keyword evidence="3" id="KW-1185">Reference proteome</keyword>
<dbReference type="RefSeq" id="WP_141613829.1">
    <property type="nucleotide sequence ID" value="NZ_CP041253.1"/>
</dbReference>
<dbReference type="InterPro" id="IPR031165">
    <property type="entry name" value="GNAT_YJDJ"/>
</dbReference>
<dbReference type="PANTHER" id="PTHR31435">
    <property type="entry name" value="PROTEIN NATD1"/>
    <property type="match status" value="1"/>
</dbReference>
<dbReference type="AlphaFoldDB" id="A0A514CFH0"/>
<dbReference type="InterPro" id="IPR045057">
    <property type="entry name" value="Gcn5-rel_NAT"/>
</dbReference>
<evidence type="ECO:0000313" key="2">
    <source>
        <dbReference type="EMBL" id="QDH78573.1"/>
    </source>
</evidence>
<keyword evidence="2" id="KW-0808">Transferase</keyword>
<gene>
    <name evidence="2" type="ORF">FKX85_05815</name>
</gene>
<dbReference type="EMBL" id="CP041253">
    <property type="protein sequence ID" value="QDH78573.1"/>
    <property type="molecule type" value="Genomic_DNA"/>
</dbReference>
<dbReference type="OrthoDB" id="9793389at2"/>
<accession>A0A514CFH0</accession>
<feature type="domain" description="N-acetyltransferase" evidence="1">
    <location>
        <begin position="4"/>
        <end position="91"/>
    </location>
</feature>
<organism evidence="2 3">
    <name type="scientific">Echinicola soli</name>
    <dbReference type="NCBI Taxonomy" id="2591634"/>
    <lineage>
        <taxon>Bacteria</taxon>
        <taxon>Pseudomonadati</taxon>
        <taxon>Bacteroidota</taxon>
        <taxon>Cytophagia</taxon>
        <taxon>Cytophagales</taxon>
        <taxon>Cyclobacteriaceae</taxon>
        <taxon>Echinicola</taxon>
    </lineage>
</organism>
<name>A0A514CFH0_9BACT</name>
<dbReference type="SUPFAM" id="SSF55729">
    <property type="entry name" value="Acyl-CoA N-acyltransferases (Nat)"/>
    <property type="match status" value="1"/>
</dbReference>
<dbReference type="PROSITE" id="PS51729">
    <property type="entry name" value="GNAT_YJDJ"/>
    <property type="match status" value="1"/>
</dbReference>
<dbReference type="Proteomes" id="UP000316614">
    <property type="component" value="Chromosome"/>
</dbReference>
<dbReference type="PANTHER" id="PTHR31435:SF9">
    <property type="entry name" value="PROTEIN NATD1"/>
    <property type="match status" value="1"/>
</dbReference>
<reference evidence="2 3" key="1">
    <citation type="submission" date="2019-06" db="EMBL/GenBank/DDBJ databases">
        <title>Echinicola alkalisoli sp. nov. isolated from saline soil.</title>
        <authorList>
            <person name="Sun J.-Q."/>
            <person name="Xu L."/>
        </authorList>
    </citation>
    <scope>NUCLEOTIDE SEQUENCE [LARGE SCALE GENOMIC DNA]</scope>
    <source>
        <strain evidence="2 3">LN3S3</strain>
    </source>
</reference>
<evidence type="ECO:0000259" key="1">
    <source>
        <dbReference type="PROSITE" id="PS51729"/>
    </source>
</evidence>
<protein>
    <submittedName>
        <fullName evidence="2">N-acetyltransferase</fullName>
    </submittedName>
</protein>
<dbReference type="InterPro" id="IPR016181">
    <property type="entry name" value="Acyl_CoA_acyltransferase"/>
</dbReference>
<evidence type="ECO:0000313" key="3">
    <source>
        <dbReference type="Proteomes" id="UP000316614"/>
    </source>
</evidence>
<dbReference type="Pfam" id="PF14542">
    <property type="entry name" value="Acetyltransf_CG"/>
    <property type="match status" value="1"/>
</dbReference>
<dbReference type="KEGG" id="echi:FKX85_05815"/>